<dbReference type="GO" id="GO:0016740">
    <property type="term" value="F:transferase activity"/>
    <property type="evidence" value="ECO:0007669"/>
    <property type="project" value="UniProtKB-KW"/>
</dbReference>
<dbReference type="CDD" id="cd01741">
    <property type="entry name" value="GATase1_1"/>
    <property type="match status" value="1"/>
</dbReference>
<name>A0A3B1C7T2_9ZZZZ</name>
<keyword evidence="2" id="KW-0315">Glutamine amidotransferase</keyword>
<dbReference type="SUPFAM" id="SSF52317">
    <property type="entry name" value="Class I glutamine amidotransferase-like"/>
    <property type="match status" value="1"/>
</dbReference>
<dbReference type="PANTHER" id="PTHR42695">
    <property type="entry name" value="GLUTAMINE AMIDOTRANSFERASE YLR126C-RELATED"/>
    <property type="match status" value="1"/>
</dbReference>
<dbReference type="InterPro" id="IPR017926">
    <property type="entry name" value="GATASE"/>
</dbReference>
<sequence>MKLGILETDRLEQSLQKKYGTYSEMFQKLLSPLDNQLVFQVYDTMRFEYPENRDDSDAYLITGSKASPYQDKAWIRRLEKEIQILHANKKKLIGICFGHQLIAQALGGAVQKSDLGWGVGLSTQHWFQKKDWMGDTEETFKILVSHQDQVTHIPPGAECLAGNDFCPKASFQMGQHILTFQGHPEFQPAYLRHLITGRREIIGVSRAEQALQSLHVPNDHTQIARWILAFLKAG</sequence>
<dbReference type="PANTHER" id="PTHR42695:SF5">
    <property type="entry name" value="GLUTAMINE AMIDOTRANSFERASE YLR126C-RELATED"/>
    <property type="match status" value="1"/>
</dbReference>
<gene>
    <name evidence="2" type="ORF">MNBD_NITROSPIRAE01-931</name>
</gene>
<dbReference type="EMBL" id="UOGF01000016">
    <property type="protein sequence ID" value="VAX26586.1"/>
    <property type="molecule type" value="Genomic_DNA"/>
</dbReference>
<protein>
    <submittedName>
        <fullName evidence="2">Glutamine amidotransferase, class I</fullName>
    </submittedName>
</protein>
<organism evidence="2">
    <name type="scientific">hydrothermal vent metagenome</name>
    <dbReference type="NCBI Taxonomy" id="652676"/>
    <lineage>
        <taxon>unclassified sequences</taxon>
        <taxon>metagenomes</taxon>
        <taxon>ecological metagenomes</taxon>
    </lineage>
</organism>
<dbReference type="InterPro" id="IPR029062">
    <property type="entry name" value="Class_I_gatase-like"/>
</dbReference>
<dbReference type="PROSITE" id="PS51273">
    <property type="entry name" value="GATASE_TYPE_1"/>
    <property type="match status" value="1"/>
</dbReference>
<reference evidence="2" key="1">
    <citation type="submission" date="2018-06" db="EMBL/GenBank/DDBJ databases">
        <authorList>
            <person name="Zhirakovskaya E."/>
        </authorList>
    </citation>
    <scope>NUCLEOTIDE SEQUENCE</scope>
</reference>
<dbReference type="Pfam" id="PF00117">
    <property type="entry name" value="GATase"/>
    <property type="match status" value="1"/>
</dbReference>
<keyword evidence="2" id="KW-0808">Transferase</keyword>
<dbReference type="InterPro" id="IPR044992">
    <property type="entry name" value="ChyE-like"/>
</dbReference>
<dbReference type="AlphaFoldDB" id="A0A3B1C7T2"/>
<accession>A0A3B1C7T2</accession>
<proteinExistence type="predicted"/>
<evidence type="ECO:0000259" key="1">
    <source>
        <dbReference type="Pfam" id="PF00117"/>
    </source>
</evidence>
<dbReference type="GO" id="GO:0005829">
    <property type="term" value="C:cytosol"/>
    <property type="evidence" value="ECO:0007669"/>
    <property type="project" value="TreeGrafter"/>
</dbReference>
<feature type="domain" description="Glutamine amidotransferase" evidence="1">
    <location>
        <begin position="52"/>
        <end position="188"/>
    </location>
</feature>
<evidence type="ECO:0000313" key="2">
    <source>
        <dbReference type="EMBL" id="VAX26586.1"/>
    </source>
</evidence>
<dbReference type="Gene3D" id="3.40.50.880">
    <property type="match status" value="1"/>
</dbReference>